<evidence type="ECO:0000259" key="2">
    <source>
        <dbReference type="Pfam" id="PF13490"/>
    </source>
</evidence>
<feature type="domain" description="Putative zinc-finger" evidence="2">
    <location>
        <begin position="4"/>
        <end position="37"/>
    </location>
</feature>
<accession>A0AAU7DLC6</accession>
<evidence type="ECO:0000313" key="3">
    <source>
        <dbReference type="EMBL" id="XBH17897.1"/>
    </source>
</evidence>
<dbReference type="Gene3D" id="1.10.10.1320">
    <property type="entry name" value="Anti-sigma factor, zinc-finger domain"/>
    <property type="match status" value="1"/>
</dbReference>
<evidence type="ECO:0000256" key="1">
    <source>
        <dbReference type="SAM" id="Phobius"/>
    </source>
</evidence>
<dbReference type="AlphaFoldDB" id="A0AAU7DLC6"/>
<dbReference type="InterPro" id="IPR041916">
    <property type="entry name" value="Anti_sigma_zinc_sf"/>
</dbReference>
<organism evidence="3">
    <name type="scientific">Telmatobacter sp. DSM 110680</name>
    <dbReference type="NCBI Taxonomy" id="3036704"/>
    <lineage>
        <taxon>Bacteria</taxon>
        <taxon>Pseudomonadati</taxon>
        <taxon>Acidobacteriota</taxon>
        <taxon>Terriglobia</taxon>
        <taxon>Terriglobales</taxon>
        <taxon>Acidobacteriaceae</taxon>
        <taxon>Telmatobacter</taxon>
    </lineage>
</organism>
<keyword evidence="1" id="KW-1133">Transmembrane helix</keyword>
<gene>
    <name evidence="3" type="ORF">P8935_00865</name>
</gene>
<feature type="transmembrane region" description="Helical" evidence="1">
    <location>
        <begin position="81"/>
        <end position="102"/>
    </location>
</feature>
<proteinExistence type="predicted"/>
<keyword evidence="1" id="KW-0472">Membrane</keyword>
<sequence>MMPCDQDREMLAAYLDGEVQAEEGNALERHLSTCSTCTAEVASMLSVRRTMRTARTRFTPSVEFRRKIQSQTAPRKPGFKAFGGLSLAIAALAMLVFVMFWMRQGAVRADAYREVADLHVGDLASANPYDVVSSDRHTVKPWFQGRIPFSFNLPEFAGTEFTLLGGRLVYLHQQPSAQVVVGMGQHKISVLIMQDDGVFGSAFPVSERADARNAFNIETWNSQGLRFFVIGDAEKTGVRHLAQILQNANQ</sequence>
<dbReference type="Pfam" id="PF13490">
    <property type="entry name" value="zf-HC2"/>
    <property type="match status" value="1"/>
</dbReference>
<name>A0AAU7DLC6_9BACT</name>
<keyword evidence="1" id="KW-0812">Transmembrane</keyword>
<protein>
    <submittedName>
        <fullName evidence="3">Zf-HC2 domain-containing protein</fullName>
    </submittedName>
</protein>
<dbReference type="EMBL" id="CP121196">
    <property type="protein sequence ID" value="XBH17897.1"/>
    <property type="molecule type" value="Genomic_DNA"/>
</dbReference>
<dbReference type="InterPro" id="IPR027383">
    <property type="entry name" value="Znf_put"/>
</dbReference>
<dbReference type="RefSeq" id="WP_348263122.1">
    <property type="nucleotide sequence ID" value="NZ_CP121196.1"/>
</dbReference>
<reference evidence="3" key="1">
    <citation type="submission" date="2023-03" db="EMBL/GenBank/DDBJ databases">
        <title>Edaphobacter sp.</title>
        <authorList>
            <person name="Huber K.J."/>
            <person name="Papendorf J."/>
            <person name="Pilke C."/>
            <person name="Bunk B."/>
            <person name="Sproeer C."/>
            <person name="Pester M."/>
        </authorList>
    </citation>
    <scope>NUCLEOTIDE SEQUENCE</scope>
    <source>
        <strain evidence="3">DSM 110680</strain>
    </source>
</reference>